<name>A0A0E1W925_BURPE</name>
<gene>
    <name evidence="1" type="ORF">BURPS1710A_4085</name>
</gene>
<dbReference type="RefSeq" id="WP_004527798.1">
    <property type="nucleotide sequence ID" value="NZ_CM000832.1"/>
</dbReference>
<accession>A0A0E1W925</accession>
<dbReference type="AlphaFoldDB" id="A0A0E1W925"/>
<evidence type="ECO:0000313" key="2">
    <source>
        <dbReference type="Proteomes" id="UP000001812"/>
    </source>
</evidence>
<proteinExistence type="predicted"/>
<keyword evidence="1" id="KW-0449">Lipoprotein</keyword>
<evidence type="ECO:0000313" key="1">
    <source>
        <dbReference type="EMBL" id="EET09715.1"/>
    </source>
</evidence>
<organism evidence="1 2">
    <name type="scientific">Burkholderia pseudomallei 1710a</name>
    <dbReference type="NCBI Taxonomy" id="320371"/>
    <lineage>
        <taxon>Bacteria</taxon>
        <taxon>Pseudomonadati</taxon>
        <taxon>Pseudomonadota</taxon>
        <taxon>Betaproteobacteria</taxon>
        <taxon>Burkholderiales</taxon>
        <taxon>Burkholderiaceae</taxon>
        <taxon>Burkholderia</taxon>
        <taxon>pseudomallei group</taxon>
    </lineage>
</organism>
<sequence>MKRIAVLAALAVALGSVLAGCIVVPDGGYGYPHHRDYYYYRY</sequence>
<reference evidence="2" key="1">
    <citation type="submission" date="2007-08" db="EMBL/GenBank/DDBJ databases">
        <title>Annotation of Burkholderia pseudomallei 1710a.</title>
        <authorList>
            <person name="Harkins D.M."/>
            <person name="DeShazer D."/>
            <person name="Woods D.E."/>
            <person name="Brinkac L.M."/>
            <person name="Brown K.A."/>
            <person name="Hung G.C."/>
            <person name="Tuanyok A."/>
            <person name="Zhang B."/>
            <person name="Nierman W.C."/>
        </authorList>
    </citation>
    <scope>NUCLEOTIDE SEQUENCE [LARGE SCALE GENOMIC DNA]</scope>
    <source>
        <strain evidence="2">1710a</strain>
    </source>
</reference>
<protein>
    <submittedName>
        <fullName evidence="1">Putative lipoprotein</fullName>
    </submittedName>
</protein>
<dbReference type="EMBL" id="CM000832">
    <property type="protein sequence ID" value="EET09715.1"/>
    <property type="molecule type" value="Genomic_DNA"/>
</dbReference>
<dbReference type="Proteomes" id="UP000001812">
    <property type="component" value="Chromosome I"/>
</dbReference>
<dbReference type="PROSITE" id="PS51257">
    <property type="entry name" value="PROKAR_LIPOPROTEIN"/>
    <property type="match status" value="1"/>
</dbReference>
<dbReference type="HOGENOM" id="CLU_207691_1_0_4"/>
<reference evidence="1 2" key="2">
    <citation type="submission" date="2009-05" db="EMBL/GenBank/DDBJ databases">
        <authorList>
            <person name="Harkins D.M."/>
            <person name="DeShazer D."/>
            <person name="Woods D.E."/>
            <person name="Brinkac L.M."/>
            <person name="Brown K.A."/>
            <person name="Hung G.C."/>
            <person name="Tuanyok A."/>
            <person name="Zhang B."/>
            <person name="Nierman W.C."/>
        </authorList>
    </citation>
    <scope>NUCLEOTIDE SEQUENCE [LARGE SCALE GENOMIC DNA]</scope>
    <source>
        <strain evidence="1 2">1710a</strain>
    </source>
</reference>